<dbReference type="Proteomes" id="UP000837803">
    <property type="component" value="Unassembled WGS sequence"/>
</dbReference>
<dbReference type="InterPro" id="IPR037126">
    <property type="entry name" value="PdaC/RsiV-like_sf"/>
</dbReference>
<dbReference type="RefSeq" id="WP_238749630.1">
    <property type="nucleotide sequence ID" value="NZ_CAKLPZ010000001.1"/>
</dbReference>
<comment type="caution">
    <text evidence="3">The sequence shown here is derived from an EMBL/GenBank/DDBJ whole genome shotgun (WGS) entry which is preliminary data.</text>
</comment>
<evidence type="ECO:0000256" key="1">
    <source>
        <dbReference type="SAM" id="SignalP"/>
    </source>
</evidence>
<name>A0ABM9AXK9_9BACT</name>
<feature type="chain" id="PRO_5046214729" description="DUF3298 domain-containing protein" evidence="1">
    <location>
        <begin position="22"/>
        <end position="265"/>
    </location>
</feature>
<dbReference type="Gene3D" id="3.90.640.20">
    <property type="entry name" value="Heat-shock cognate protein, ATPase"/>
    <property type="match status" value="1"/>
</dbReference>
<protein>
    <recommendedName>
        <fullName evidence="2">DUF3298 domain-containing protein</fullName>
    </recommendedName>
</protein>
<gene>
    <name evidence="3" type="ORF">LEM8419_00747</name>
</gene>
<keyword evidence="4" id="KW-1185">Reference proteome</keyword>
<proteinExistence type="predicted"/>
<organism evidence="3 4">
    <name type="scientific">Neolewinella maritima</name>
    <dbReference type="NCBI Taxonomy" id="1383882"/>
    <lineage>
        <taxon>Bacteria</taxon>
        <taxon>Pseudomonadati</taxon>
        <taxon>Bacteroidota</taxon>
        <taxon>Saprospiria</taxon>
        <taxon>Saprospirales</taxon>
        <taxon>Lewinellaceae</taxon>
        <taxon>Neolewinella</taxon>
    </lineage>
</organism>
<feature type="signal peptide" evidence="1">
    <location>
        <begin position="1"/>
        <end position="21"/>
    </location>
</feature>
<accession>A0ABM9AXK9</accession>
<reference evidence="3" key="1">
    <citation type="submission" date="2021-12" db="EMBL/GenBank/DDBJ databases">
        <authorList>
            <person name="Rodrigo-Torres L."/>
            <person name="Arahal R. D."/>
            <person name="Lucena T."/>
        </authorList>
    </citation>
    <scope>NUCLEOTIDE SEQUENCE</scope>
    <source>
        <strain evidence="3">CECT 8419</strain>
    </source>
</reference>
<evidence type="ECO:0000259" key="2">
    <source>
        <dbReference type="Pfam" id="PF11738"/>
    </source>
</evidence>
<keyword evidence="1" id="KW-0732">Signal</keyword>
<evidence type="ECO:0000313" key="3">
    <source>
        <dbReference type="EMBL" id="CAH0999447.1"/>
    </source>
</evidence>
<dbReference type="Gene3D" id="3.30.565.40">
    <property type="entry name" value="Fervidobacterium nodosum Rt17-B1 like"/>
    <property type="match status" value="1"/>
</dbReference>
<sequence>MHLRIALFLLLCYGCQTPDPAAAPTTQPPAPLTFTPLAYADSASLLGDSMPYRRMYVETLVASGGDPVLRDTLNALITRQLLDRMPSPDSTLEELLHTSVQQSLTAYTSQEVDAQAVRESPYQYVHMDDHRTVVEYQSDSLYVLAHNHAFYSGGAHGMYYTVLLTVATDPVRHLRLTDVFKPGTEAALSKLLTARTKAPGVAYTTFEDTIPATENFALLPDGMRFLYPPYEIGPYAAGEIAIELPYDELRPLLRTSMLPLIDRFR</sequence>
<evidence type="ECO:0000313" key="4">
    <source>
        <dbReference type="Proteomes" id="UP000837803"/>
    </source>
</evidence>
<dbReference type="InterPro" id="IPR021729">
    <property type="entry name" value="DUF3298"/>
</dbReference>
<dbReference type="EMBL" id="CAKLPZ010000001">
    <property type="protein sequence ID" value="CAH0999447.1"/>
    <property type="molecule type" value="Genomic_DNA"/>
</dbReference>
<dbReference type="Pfam" id="PF11738">
    <property type="entry name" value="DUF3298"/>
    <property type="match status" value="1"/>
</dbReference>
<feature type="domain" description="DUF3298" evidence="2">
    <location>
        <begin position="178"/>
        <end position="247"/>
    </location>
</feature>